<organism evidence="1 2">
    <name type="scientific">Petrolisthes cinctipes</name>
    <name type="common">Flat porcelain crab</name>
    <dbReference type="NCBI Taxonomy" id="88211"/>
    <lineage>
        <taxon>Eukaryota</taxon>
        <taxon>Metazoa</taxon>
        <taxon>Ecdysozoa</taxon>
        <taxon>Arthropoda</taxon>
        <taxon>Crustacea</taxon>
        <taxon>Multicrustacea</taxon>
        <taxon>Malacostraca</taxon>
        <taxon>Eumalacostraca</taxon>
        <taxon>Eucarida</taxon>
        <taxon>Decapoda</taxon>
        <taxon>Pleocyemata</taxon>
        <taxon>Anomura</taxon>
        <taxon>Galatheoidea</taxon>
        <taxon>Porcellanidae</taxon>
        <taxon>Petrolisthes</taxon>
    </lineage>
</organism>
<evidence type="ECO:0000313" key="1">
    <source>
        <dbReference type="EMBL" id="KAK3891214.1"/>
    </source>
</evidence>
<comment type="caution">
    <text evidence="1">The sequence shown here is derived from an EMBL/GenBank/DDBJ whole genome shotgun (WGS) entry which is preliminary data.</text>
</comment>
<proteinExistence type="predicted"/>
<evidence type="ECO:0000313" key="2">
    <source>
        <dbReference type="Proteomes" id="UP001286313"/>
    </source>
</evidence>
<name>A0AAE1GGC1_PETCI</name>
<dbReference type="Proteomes" id="UP001286313">
    <property type="component" value="Unassembled WGS sequence"/>
</dbReference>
<reference evidence="1" key="1">
    <citation type="submission" date="2023-10" db="EMBL/GenBank/DDBJ databases">
        <title>Genome assemblies of two species of porcelain crab, Petrolisthes cinctipes and Petrolisthes manimaculis (Anomura: Porcellanidae).</title>
        <authorList>
            <person name="Angst P."/>
        </authorList>
    </citation>
    <scope>NUCLEOTIDE SEQUENCE</scope>
    <source>
        <strain evidence="1">PB745_01</strain>
        <tissue evidence="1">Gill</tissue>
    </source>
</reference>
<protein>
    <submittedName>
        <fullName evidence="1">Uncharacterized protein</fullName>
    </submittedName>
</protein>
<dbReference type="AlphaFoldDB" id="A0AAE1GGC1"/>
<sequence length="376" mass="43359">MADIMLRQHKEGLYETPEFTESFFKFVTERVVLAQVKSEMDEVEVKTLLNRLISWSVEALVVHMRVITHSWGLCDISGFSNFGEVVHHRARQTSPYAWYPDFEKIWAVFEVQNAVGIGGPPLNVYVALSVGQQGWCVLTPNLHTLVHVLRIHSMSTNFLLEQIKCKSDCGQLCDELVPCVRPSKAPLTYQTSNPTRGPAFYNLEYETMFLKDIPEAKGFLKQTVYYYSTLPWYCGDYGLLMGFDFEDRKHWAIGRMSINHPVFVLEKEEMKAREFLACLSRYLKGKFLIKDFLCYFTRVSTIKREEALEIMHSNLPQQLSLSDAAFHIACQLPLCYVHQYAPPLIYKAIRCNHSVVGTPAPYRKRTQDFVKQLDPS</sequence>
<accession>A0AAE1GGC1</accession>
<gene>
    <name evidence="1" type="ORF">Pcinc_004897</name>
</gene>
<dbReference type="EMBL" id="JAWQEG010000363">
    <property type="protein sequence ID" value="KAK3891214.1"/>
    <property type="molecule type" value="Genomic_DNA"/>
</dbReference>
<keyword evidence="2" id="KW-1185">Reference proteome</keyword>